<proteinExistence type="predicted"/>
<dbReference type="RefSeq" id="WP_202961774.1">
    <property type="nucleotide sequence ID" value="NZ_JGZI01000009.1"/>
</dbReference>
<name>A0A087CF90_9BIFI</name>
<feature type="region of interest" description="Disordered" evidence="1">
    <location>
        <begin position="1"/>
        <end position="30"/>
    </location>
</feature>
<evidence type="ECO:0000313" key="3">
    <source>
        <dbReference type="Proteomes" id="UP000029050"/>
    </source>
</evidence>
<protein>
    <submittedName>
        <fullName evidence="2">Single-strand binding protein family</fullName>
    </submittedName>
</protein>
<evidence type="ECO:0000313" key="2">
    <source>
        <dbReference type="EMBL" id="KFI81940.1"/>
    </source>
</evidence>
<dbReference type="InterPro" id="IPR012340">
    <property type="entry name" value="NA-bd_OB-fold"/>
</dbReference>
<feature type="region of interest" description="Disordered" evidence="1">
    <location>
        <begin position="137"/>
        <end position="175"/>
    </location>
</feature>
<feature type="compositionally biased region" description="Polar residues" evidence="1">
    <location>
        <begin position="158"/>
        <end position="169"/>
    </location>
</feature>
<sequence length="175" mass="19396">MARQDDTTPAQATPRVEPGEGRAADTPDLRDSFYGFVASNPQFTHPEGGTPRLYFKAGQEHYRPEPDGTFTKLETTFHDVVAFRAAAVRGFERLAKQDYFVAQGQLDTSVDKDTGVQRTRFIASRLGHDLARTRYEVDRTPRHTSVGQEAPARDAATFQASERPSQARSNPAIGL</sequence>
<dbReference type="STRING" id="218140.BPSY_0788"/>
<organism evidence="2 3">
    <name type="scientific">Bifidobacterium psychraerophilum</name>
    <dbReference type="NCBI Taxonomy" id="218140"/>
    <lineage>
        <taxon>Bacteria</taxon>
        <taxon>Bacillati</taxon>
        <taxon>Actinomycetota</taxon>
        <taxon>Actinomycetes</taxon>
        <taxon>Bifidobacteriales</taxon>
        <taxon>Bifidobacteriaceae</taxon>
        <taxon>Bifidobacterium</taxon>
    </lineage>
</organism>
<comment type="caution">
    <text evidence="2">The sequence shown here is derived from an EMBL/GenBank/DDBJ whole genome shotgun (WGS) entry which is preliminary data.</text>
</comment>
<feature type="compositionally biased region" description="Basic and acidic residues" evidence="1">
    <location>
        <begin position="17"/>
        <end position="30"/>
    </location>
</feature>
<dbReference type="eggNOG" id="COG0629">
    <property type="taxonomic scope" value="Bacteria"/>
</dbReference>
<accession>A0A087CF90</accession>
<keyword evidence="3" id="KW-1185">Reference proteome</keyword>
<dbReference type="Gene3D" id="2.40.50.140">
    <property type="entry name" value="Nucleic acid-binding proteins"/>
    <property type="match status" value="1"/>
</dbReference>
<gene>
    <name evidence="2" type="ORF">BPSY_0788</name>
</gene>
<evidence type="ECO:0000256" key="1">
    <source>
        <dbReference type="SAM" id="MobiDB-lite"/>
    </source>
</evidence>
<dbReference type="AlphaFoldDB" id="A0A087CF90"/>
<dbReference type="EMBL" id="JGZI01000009">
    <property type="protein sequence ID" value="KFI81940.1"/>
    <property type="molecule type" value="Genomic_DNA"/>
</dbReference>
<dbReference type="Proteomes" id="UP000029050">
    <property type="component" value="Unassembled WGS sequence"/>
</dbReference>
<reference evidence="2 3" key="1">
    <citation type="submission" date="2014-03" db="EMBL/GenBank/DDBJ databases">
        <title>Genomics of Bifidobacteria.</title>
        <authorList>
            <person name="Ventura M."/>
            <person name="Milani C."/>
            <person name="Lugli G.A."/>
        </authorList>
    </citation>
    <scope>NUCLEOTIDE SEQUENCE [LARGE SCALE GENOMIC DNA]</scope>
    <source>
        <strain evidence="2 3">LMG 21775</strain>
    </source>
</reference>
<dbReference type="GeneID" id="98299993"/>
<dbReference type="SUPFAM" id="SSF50249">
    <property type="entry name" value="Nucleic acid-binding proteins"/>
    <property type="match status" value="1"/>
</dbReference>